<evidence type="ECO:0000313" key="1">
    <source>
        <dbReference type="EMBL" id="GLS43006.1"/>
    </source>
</evidence>
<dbReference type="EMBL" id="BSPG01000003">
    <property type="protein sequence ID" value="GLS43006.1"/>
    <property type="molecule type" value="Genomic_DNA"/>
</dbReference>
<reference evidence="2" key="1">
    <citation type="journal article" date="2019" name="Int. J. Syst. Evol. Microbiol.">
        <title>The Global Catalogue of Microorganisms (GCM) 10K type strain sequencing project: providing services to taxonomists for standard genome sequencing and annotation.</title>
        <authorList>
            <consortium name="The Broad Institute Genomics Platform"/>
            <consortium name="The Broad Institute Genome Sequencing Center for Infectious Disease"/>
            <person name="Wu L."/>
            <person name="Ma J."/>
        </authorList>
    </citation>
    <scope>NUCLEOTIDE SEQUENCE [LARGE SCALE GENOMIC DNA]</scope>
    <source>
        <strain evidence="2">NBRC 107710</strain>
    </source>
</reference>
<evidence type="ECO:0000313" key="2">
    <source>
        <dbReference type="Proteomes" id="UP001156881"/>
    </source>
</evidence>
<dbReference type="Proteomes" id="UP001156881">
    <property type="component" value="Unassembled WGS sequence"/>
</dbReference>
<sequence>MTRCRAGAGHITSSIVEIALTTHRTLAAHHAAVTTLHALFAAIRIDAENAADGARRCTNRASHDTADRSRSTITVFDAALCTADRSLSIGRAGESKRARDESGNE</sequence>
<protein>
    <submittedName>
        <fullName evidence="1">Uncharacterized protein</fullName>
    </submittedName>
</protein>
<name>A0ABQ6CYZ3_9HYPH</name>
<keyword evidence="2" id="KW-1185">Reference proteome</keyword>
<organism evidence="1 2">
    <name type="scientific">Methylobacterium brachythecii</name>
    <dbReference type="NCBI Taxonomy" id="1176177"/>
    <lineage>
        <taxon>Bacteria</taxon>
        <taxon>Pseudomonadati</taxon>
        <taxon>Pseudomonadota</taxon>
        <taxon>Alphaproteobacteria</taxon>
        <taxon>Hyphomicrobiales</taxon>
        <taxon>Methylobacteriaceae</taxon>
        <taxon>Methylobacterium</taxon>
    </lineage>
</organism>
<comment type="caution">
    <text evidence="1">The sequence shown here is derived from an EMBL/GenBank/DDBJ whole genome shotgun (WGS) entry which is preliminary data.</text>
</comment>
<proteinExistence type="predicted"/>
<gene>
    <name evidence="1" type="ORF">GCM10007884_09910</name>
</gene>
<accession>A0ABQ6CYZ3</accession>